<accession>A0A9K3GLN0</accession>
<comment type="caution">
    <text evidence="1">The sequence shown here is derived from an EMBL/GenBank/DDBJ whole genome shotgun (WGS) entry which is preliminary data.</text>
</comment>
<reference evidence="1 2" key="1">
    <citation type="journal article" date="2018" name="PLoS ONE">
        <title>The draft genome of Kipferlia bialata reveals reductive genome evolution in fornicate parasites.</title>
        <authorList>
            <person name="Tanifuji G."/>
            <person name="Takabayashi S."/>
            <person name="Kume K."/>
            <person name="Takagi M."/>
            <person name="Nakayama T."/>
            <person name="Kamikawa R."/>
            <person name="Inagaki Y."/>
            <person name="Hashimoto T."/>
        </authorList>
    </citation>
    <scope>NUCLEOTIDE SEQUENCE [LARGE SCALE GENOMIC DNA]</scope>
    <source>
        <strain evidence="1">NY0173</strain>
    </source>
</reference>
<evidence type="ECO:0000313" key="2">
    <source>
        <dbReference type="Proteomes" id="UP000265618"/>
    </source>
</evidence>
<gene>
    <name evidence="1" type="ORF">KIPB_008844</name>
</gene>
<name>A0A9K3GLN0_9EUKA</name>
<dbReference type="AlphaFoldDB" id="A0A9K3GLN0"/>
<feature type="non-terminal residue" evidence="1">
    <location>
        <position position="621"/>
    </location>
</feature>
<protein>
    <submittedName>
        <fullName evidence="1">Uncharacterized protein</fullName>
    </submittedName>
</protein>
<dbReference type="EMBL" id="BDIP01002841">
    <property type="protein sequence ID" value="GIQ86906.1"/>
    <property type="molecule type" value="Genomic_DNA"/>
</dbReference>
<dbReference type="Proteomes" id="UP000265618">
    <property type="component" value="Unassembled WGS sequence"/>
</dbReference>
<evidence type="ECO:0000313" key="1">
    <source>
        <dbReference type="EMBL" id="GIQ86906.1"/>
    </source>
</evidence>
<keyword evidence="2" id="KW-1185">Reference proteome</keyword>
<sequence>SDMDGGVNTGLPKLSQFGSEVFDDLELGEQALLALAKLGTLSRAVFTKRGALAVSDTSFAEDMTPLTDPSAQTRHSLPCATLQLRPVLSLNIPLTAMLMGCCTWLSHQSLPRGLVYSTHSYDLDSRHARRAMSKRTVAGERKGIKDMHVCTERTKEQGPRGNGLYYDRASERSICLASVLGMVRTCLGFLLPTSTTSREGEEALYHSVSMPTQQEVSASVCASLSPKYRGVCMDHITRPLTGTDRVFIRSTLLLLSLAIVHSDDDTAEECCCDPVSLLDGLVSYLSGACLVAFSDREGDAEHAAPLRVVEVLLHLATDPCVLEGVRTVCAEAVHRLVYRTVSLAMSEYPTAGQSADTQSLSLSLSQGEGETEARGTVGSPIAAAYALHFIVKTLDGILLDPSTPCVTMGVSVLDLVLTSIHTAVQEGVQNGTDISMDTDVETETETATAAVESALLRAVLSRGGLNKSLCITCLSVVQRAPELRLYFSPLTDMPYMPVRLQTVCRIHRLVSKVYTYTPTETEGETEGEGDWASECASFADRVTPLTVSLLRHSSHIARTFGLHCLGLPLPLAVPSCLDDATLNDILTRSDRGEYPALDQSSLSMLLSDVLARPLTDGSPEE</sequence>
<proteinExistence type="predicted"/>
<organism evidence="1 2">
    <name type="scientific">Kipferlia bialata</name>
    <dbReference type="NCBI Taxonomy" id="797122"/>
    <lineage>
        <taxon>Eukaryota</taxon>
        <taxon>Metamonada</taxon>
        <taxon>Carpediemonas-like organisms</taxon>
        <taxon>Kipferlia</taxon>
    </lineage>
</organism>
<feature type="non-terminal residue" evidence="1">
    <location>
        <position position="1"/>
    </location>
</feature>